<accession>A0A0K9XHG6</accession>
<dbReference type="STRING" id="1678637.AC230_08480"/>
<feature type="region of interest" description="Disordered" evidence="1">
    <location>
        <begin position="246"/>
        <end position="277"/>
    </location>
</feature>
<evidence type="ECO:0000313" key="5">
    <source>
        <dbReference type="Proteomes" id="UP000037288"/>
    </source>
</evidence>
<dbReference type="InterPro" id="IPR036249">
    <property type="entry name" value="Thioredoxin-like_sf"/>
</dbReference>
<keyword evidence="2" id="KW-0812">Transmembrane</keyword>
<dbReference type="OrthoDB" id="4135024at2"/>
<feature type="region of interest" description="Disordered" evidence="1">
    <location>
        <begin position="1"/>
        <end position="30"/>
    </location>
</feature>
<dbReference type="SUPFAM" id="SSF52833">
    <property type="entry name" value="Thioredoxin-like"/>
    <property type="match status" value="1"/>
</dbReference>
<organism evidence="4 5">
    <name type="scientific">Streptomyces caatingaensis</name>
    <dbReference type="NCBI Taxonomy" id="1678637"/>
    <lineage>
        <taxon>Bacteria</taxon>
        <taxon>Bacillati</taxon>
        <taxon>Actinomycetota</taxon>
        <taxon>Actinomycetes</taxon>
        <taxon>Kitasatosporales</taxon>
        <taxon>Streptomycetaceae</taxon>
        <taxon>Streptomyces</taxon>
    </lineage>
</organism>
<keyword evidence="2" id="KW-1133">Transmembrane helix</keyword>
<proteinExistence type="predicted"/>
<feature type="domain" description="Thioredoxin-like fold" evidence="3">
    <location>
        <begin position="83"/>
        <end position="247"/>
    </location>
</feature>
<evidence type="ECO:0000256" key="1">
    <source>
        <dbReference type="SAM" id="MobiDB-lite"/>
    </source>
</evidence>
<evidence type="ECO:0000256" key="2">
    <source>
        <dbReference type="SAM" id="Phobius"/>
    </source>
</evidence>
<evidence type="ECO:0000259" key="3">
    <source>
        <dbReference type="Pfam" id="PF13462"/>
    </source>
</evidence>
<reference evidence="5" key="1">
    <citation type="submission" date="2015-07" db="EMBL/GenBank/DDBJ databases">
        <title>Draft genome sequence of Streptomyces sp. CMAA 1322, a bacterium isolated from Caatinga biome, from dry forest semiarid of Brazil.</title>
        <authorList>
            <person name="Santos S.N."/>
            <person name="Gacesa R."/>
            <person name="Taketani R.G."/>
            <person name="Long P.F."/>
            <person name="Melo I.S."/>
        </authorList>
    </citation>
    <scope>NUCLEOTIDE SEQUENCE [LARGE SCALE GENOMIC DNA]</scope>
    <source>
        <strain evidence="5">CMAA 1322</strain>
    </source>
</reference>
<sequence>MSNRNNAQNKQAARERLRAERERQAKKDKTKRQLIVGGAVVVALAVAAGIAVAVTKMNDGGSDHWKAAAKKELVKPANTTGENGNEIVIGEKSAKETLTVFEDPRCPSCAGFEQEVGPTIRQDVKDGRYKVRIVMVNFLDGMLSGSGSKNAVSALGAALNVSPEAFLDYKAALYAEKNHPDERDDAFADDKNLLDIAQQVPALKGNKDFEKNVKDHVYDRWGLEMGKLFGKDGVNGTPTLLHGKKQLTVQGPKGPVPPMTKQLFDEAMDKEFGPRKK</sequence>
<protein>
    <submittedName>
        <fullName evidence="4">DSBA oxidoreductase</fullName>
    </submittedName>
</protein>
<dbReference type="InterPro" id="IPR012336">
    <property type="entry name" value="Thioredoxin-like_fold"/>
</dbReference>
<keyword evidence="2" id="KW-0472">Membrane</keyword>
<comment type="caution">
    <text evidence="4">The sequence shown here is derived from an EMBL/GenBank/DDBJ whole genome shotgun (WGS) entry which is preliminary data.</text>
</comment>
<feature type="transmembrane region" description="Helical" evidence="2">
    <location>
        <begin position="34"/>
        <end position="54"/>
    </location>
</feature>
<dbReference type="EMBL" id="LFXA01000004">
    <property type="protein sequence ID" value="KNB52683.1"/>
    <property type="molecule type" value="Genomic_DNA"/>
</dbReference>
<dbReference type="PATRIC" id="fig|1678637.3.peg.1839"/>
<dbReference type="Pfam" id="PF13462">
    <property type="entry name" value="Thioredoxin_4"/>
    <property type="match status" value="1"/>
</dbReference>
<feature type="compositionally biased region" description="Basic and acidic residues" evidence="1">
    <location>
        <begin position="12"/>
        <end position="27"/>
    </location>
</feature>
<feature type="compositionally biased region" description="Basic and acidic residues" evidence="1">
    <location>
        <begin position="263"/>
        <end position="277"/>
    </location>
</feature>
<feature type="compositionally biased region" description="Low complexity" evidence="1">
    <location>
        <begin position="1"/>
        <end position="11"/>
    </location>
</feature>
<name>A0A0K9XHG6_9ACTN</name>
<dbReference type="Gene3D" id="3.40.30.10">
    <property type="entry name" value="Glutaredoxin"/>
    <property type="match status" value="1"/>
</dbReference>
<keyword evidence="5" id="KW-1185">Reference proteome</keyword>
<evidence type="ECO:0000313" key="4">
    <source>
        <dbReference type="EMBL" id="KNB52683.1"/>
    </source>
</evidence>
<dbReference type="Proteomes" id="UP000037288">
    <property type="component" value="Unassembled WGS sequence"/>
</dbReference>
<gene>
    <name evidence="4" type="ORF">AC230_08480</name>
</gene>
<dbReference type="RefSeq" id="WP_049715445.1">
    <property type="nucleotide sequence ID" value="NZ_LFXA01000004.1"/>
</dbReference>
<dbReference type="AlphaFoldDB" id="A0A0K9XHG6"/>